<dbReference type="InterPro" id="IPR011333">
    <property type="entry name" value="SKP1/BTB/POZ_sf"/>
</dbReference>
<dbReference type="SMART" id="SM00355">
    <property type="entry name" value="ZnF_C2H2"/>
    <property type="match status" value="3"/>
</dbReference>
<feature type="domain" description="C2H2-type" evidence="10">
    <location>
        <begin position="307"/>
        <end position="334"/>
    </location>
</feature>
<keyword evidence="4 7" id="KW-0863">Zinc-finger</keyword>
<dbReference type="InterPro" id="IPR036236">
    <property type="entry name" value="Znf_C2H2_sf"/>
</dbReference>
<dbReference type="AlphaFoldDB" id="A0A0K2UQU9"/>
<dbReference type="GO" id="GO:0008270">
    <property type="term" value="F:zinc ion binding"/>
    <property type="evidence" value="ECO:0007669"/>
    <property type="project" value="UniProtKB-KW"/>
</dbReference>
<gene>
    <name evidence="11" type="primary">MYNN</name>
</gene>
<accession>A0A0K2UQU9</accession>
<feature type="region of interest" description="Disordered" evidence="8">
    <location>
        <begin position="141"/>
        <end position="169"/>
    </location>
</feature>
<organism evidence="11">
    <name type="scientific">Lepeophtheirus salmonis</name>
    <name type="common">Salmon louse</name>
    <name type="synonym">Caligus salmonis</name>
    <dbReference type="NCBI Taxonomy" id="72036"/>
    <lineage>
        <taxon>Eukaryota</taxon>
        <taxon>Metazoa</taxon>
        <taxon>Ecdysozoa</taxon>
        <taxon>Arthropoda</taxon>
        <taxon>Crustacea</taxon>
        <taxon>Multicrustacea</taxon>
        <taxon>Hexanauplia</taxon>
        <taxon>Copepoda</taxon>
        <taxon>Siphonostomatoida</taxon>
        <taxon>Caligidae</taxon>
        <taxon>Lepeophtheirus</taxon>
    </lineage>
</organism>
<evidence type="ECO:0000256" key="8">
    <source>
        <dbReference type="SAM" id="MobiDB-lite"/>
    </source>
</evidence>
<dbReference type="Gene3D" id="3.30.160.60">
    <property type="entry name" value="Classic Zinc Finger"/>
    <property type="match status" value="2"/>
</dbReference>
<dbReference type="PROSITE" id="PS00028">
    <property type="entry name" value="ZINC_FINGER_C2H2_1"/>
    <property type="match status" value="3"/>
</dbReference>
<evidence type="ECO:0000256" key="3">
    <source>
        <dbReference type="ARBA" id="ARBA00022737"/>
    </source>
</evidence>
<dbReference type="GO" id="GO:0000981">
    <property type="term" value="F:DNA-binding transcription factor activity, RNA polymerase II-specific"/>
    <property type="evidence" value="ECO:0007669"/>
    <property type="project" value="TreeGrafter"/>
</dbReference>
<feature type="compositionally biased region" description="Polar residues" evidence="8">
    <location>
        <begin position="146"/>
        <end position="159"/>
    </location>
</feature>
<dbReference type="PANTHER" id="PTHR24394">
    <property type="entry name" value="ZINC FINGER PROTEIN"/>
    <property type="match status" value="1"/>
</dbReference>
<dbReference type="Pfam" id="PF00096">
    <property type="entry name" value="zf-C2H2"/>
    <property type="match status" value="3"/>
</dbReference>
<dbReference type="FunFam" id="3.30.160.60:FF:000512">
    <property type="entry name" value="zinc finger protein 197 isoform X1"/>
    <property type="match status" value="1"/>
</dbReference>
<evidence type="ECO:0000259" key="9">
    <source>
        <dbReference type="PROSITE" id="PS50097"/>
    </source>
</evidence>
<dbReference type="SUPFAM" id="SSF57667">
    <property type="entry name" value="beta-beta-alpha zinc fingers"/>
    <property type="match status" value="2"/>
</dbReference>
<reference evidence="11" key="1">
    <citation type="submission" date="2014-05" db="EMBL/GenBank/DDBJ databases">
        <authorList>
            <person name="Chronopoulou M."/>
        </authorList>
    </citation>
    <scope>NUCLEOTIDE SEQUENCE</scope>
    <source>
        <tissue evidence="11">Whole organism</tissue>
    </source>
</reference>
<evidence type="ECO:0000256" key="4">
    <source>
        <dbReference type="ARBA" id="ARBA00022771"/>
    </source>
</evidence>
<dbReference type="FunFam" id="3.30.160.60:FF:000358">
    <property type="entry name" value="zinc finger protein 24"/>
    <property type="match status" value="1"/>
</dbReference>
<dbReference type="InterPro" id="IPR000210">
    <property type="entry name" value="BTB/POZ_dom"/>
</dbReference>
<evidence type="ECO:0000256" key="6">
    <source>
        <dbReference type="ARBA" id="ARBA00023242"/>
    </source>
</evidence>
<feature type="domain" description="C2H2-type" evidence="10">
    <location>
        <begin position="335"/>
        <end position="362"/>
    </location>
</feature>
<sequence>MIPKSFNLKWSSHFPNMEKVFANLVKSESLADVTLYTANGQMFRAHRFVLSSCSDFLRNVFLENPSEQPVVHLPEVESETIKLLLDFIYTGELLVDDDVLLMKIMDTSNMLFIKGIHSALEEKQKKNNSTMLNVETIGNKRKTRSPRQYISSSPPTNGLVTEEEPRDLSSRKIHNESDILKDRKENLSNIMEEGALCNNDYEVPNPSKLMCLDESVGQAWASNHQVFSSLLSKVEADPLHISAVPRVKQEQMQPPFPQHPPVNLTTDHINNILNTSSLPICPLCGKDCANFPNLRTHLQTHNNSKPFACDFCDSKFTRASHLNRHRRSHTGEKPFECSICGKLFGRQDKLKVHVDRHRIREQKELKAANGGVGARQTMSQQNKGSNLQPQQHHTNNWNVNATFPSQVSPFPTYYDTIPKTQHNTLMPSFMG</sequence>
<evidence type="ECO:0000256" key="7">
    <source>
        <dbReference type="PROSITE-ProRule" id="PRU00042"/>
    </source>
</evidence>
<protein>
    <submittedName>
        <fullName evidence="11">Myoneurin [Falco cherrug]</fullName>
    </submittedName>
</protein>
<evidence type="ECO:0000259" key="10">
    <source>
        <dbReference type="PROSITE" id="PS50157"/>
    </source>
</evidence>
<dbReference type="SUPFAM" id="SSF54695">
    <property type="entry name" value="POZ domain"/>
    <property type="match status" value="1"/>
</dbReference>
<evidence type="ECO:0000256" key="1">
    <source>
        <dbReference type="ARBA" id="ARBA00004123"/>
    </source>
</evidence>
<name>A0A0K2UQU9_LEPSM</name>
<keyword evidence="2" id="KW-0479">Metal-binding</keyword>
<evidence type="ECO:0000256" key="2">
    <source>
        <dbReference type="ARBA" id="ARBA00022723"/>
    </source>
</evidence>
<dbReference type="SMART" id="SM00225">
    <property type="entry name" value="BTB"/>
    <property type="match status" value="1"/>
</dbReference>
<feature type="domain" description="C2H2-type" evidence="10">
    <location>
        <begin position="279"/>
        <end position="306"/>
    </location>
</feature>
<dbReference type="PROSITE" id="PS50157">
    <property type="entry name" value="ZINC_FINGER_C2H2_2"/>
    <property type="match status" value="3"/>
</dbReference>
<dbReference type="InterPro" id="IPR013087">
    <property type="entry name" value="Znf_C2H2_type"/>
</dbReference>
<dbReference type="PANTHER" id="PTHR24394:SF44">
    <property type="entry name" value="ZINC FINGER PROTEIN 271-LIKE"/>
    <property type="match status" value="1"/>
</dbReference>
<proteinExistence type="predicted"/>
<dbReference type="OrthoDB" id="10261408at2759"/>
<dbReference type="PROSITE" id="PS50097">
    <property type="entry name" value="BTB"/>
    <property type="match status" value="1"/>
</dbReference>
<keyword evidence="6" id="KW-0539">Nucleus</keyword>
<feature type="region of interest" description="Disordered" evidence="8">
    <location>
        <begin position="366"/>
        <end position="399"/>
    </location>
</feature>
<keyword evidence="3" id="KW-0677">Repeat</keyword>
<feature type="compositionally biased region" description="Polar residues" evidence="8">
    <location>
        <begin position="376"/>
        <end position="399"/>
    </location>
</feature>
<comment type="subcellular location">
    <subcellularLocation>
        <location evidence="1">Nucleus</location>
    </subcellularLocation>
</comment>
<dbReference type="Pfam" id="PF00651">
    <property type="entry name" value="BTB"/>
    <property type="match status" value="1"/>
</dbReference>
<dbReference type="EMBL" id="HACA01023262">
    <property type="protein sequence ID" value="CDW40623.1"/>
    <property type="molecule type" value="Transcribed_RNA"/>
</dbReference>
<dbReference type="Gene3D" id="3.30.710.10">
    <property type="entry name" value="Potassium Channel Kv1.1, Chain A"/>
    <property type="match status" value="1"/>
</dbReference>
<evidence type="ECO:0000256" key="5">
    <source>
        <dbReference type="ARBA" id="ARBA00022833"/>
    </source>
</evidence>
<feature type="domain" description="BTB" evidence="9">
    <location>
        <begin position="31"/>
        <end position="97"/>
    </location>
</feature>
<evidence type="ECO:0000313" key="11">
    <source>
        <dbReference type="EMBL" id="CDW40623.1"/>
    </source>
</evidence>
<keyword evidence="5" id="KW-0862">Zinc</keyword>
<dbReference type="GO" id="GO:0005634">
    <property type="term" value="C:nucleus"/>
    <property type="evidence" value="ECO:0007669"/>
    <property type="project" value="UniProtKB-SubCell"/>
</dbReference>